<evidence type="ECO:0008006" key="4">
    <source>
        <dbReference type="Google" id="ProtNLM"/>
    </source>
</evidence>
<proteinExistence type="predicted"/>
<dbReference type="STRING" id="1122240.GCA_000620105_02761"/>
<dbReference type="EMBL" id="CP028519">
    <property type="protein sequence ID" value="AVY95354.1"/>
    <property type="molecule type" value="Genomic_DNA"/>
</dbReference>
<feature type="compositionally biased region" description="Low complexity" evidence="1">
    <location>
        <begin position="76"/>
        <end position="92"/>
    </location>
</feature>
<feature type="region of interest" description="Disordered" evidence="1">
    <location>
        <begin position="72"/>
        <end position="121"/>
    </location>
</feature>
<gene>
    <name evidence="2" type="ORF">DAI18_15870</name>
</gene>
<evidence type="ECO:0000256" key="1">
    <source>
        <dbReference type="SAM" id="MobiDB-lite"/>
    </source>
</evidence>
<keyword evidence="3" id="KW-1185">Reference proteome</keyword>
<evidence type="ECO:0000313" key="3">
    <source>
        <dbReference type="Proteomes" id="UP000244173"/>
    </source>
</evidence>
<organism evidence="2 3">
    <name type="scientific">Microvirgula aerodenitrificans</name>
    <dbReference type="NCBI Taxonomy" id="57480"/>
    <lineage>
        <taxon>Bacteria</taxon>
        <taxon>Pseudomonadati</taxon>
        <taxon>Pseudomonadota</taxon>
        <taxon>Betaproteobacteria</taxon>
        <taxon>Neisseriales</taxon>
        <taxon>Aquaspirillaceae</taxon>
        <taxon>Microvirgula</taxon>
    </lineage>
</organism>
<sequence>MTTHNAKGSGMSTKDMKQLVKNMNLFELSSLADVVQEQIASLRKHERLEAINAVKQLAAKFDIELEATLSNKSHVPAEPAPSSSAQESPAPANRQNRTGKPSRTAAKSIPKELLDLFNNEE</sequence>
<dbReference type="KEGG" id="maer:DAI18_15870"/>
<evidence type="ECO:0000313" key="2">
    <source>
        <dbReference type="EMBL" id="AVY95354.1"/>
    </source>
</evidence>
<accession>A0A2S0PD95</accession>
<dbReference type="AlphaFoldDB" id="A0A2S0PD95"/>
<name>A0A2S0PD95_9NEIS</name>
<dbReference type="RefSeq" id="WP_107889896.1">
    <property type="nucleotide sequence ID" value="NZ_CP028519.1"/>
</dbReference>
<protein>
    <recommendedName>
        <fullName evidence="4">H-NS histone family protein</fullName>
    </recommendedName>
</protein>
<dbReference type="Proteomes" id="UP000244173">
    <property type="component" value="Chromosome"/>
</dbReference>
<reference evidence="2 3" key="1">
    <citation type="submission" date="2018-04" db="EMBL/GenBank/DDBJ databases">
        <title>Denitrifier Microvirgula.</title>
        <authorList>
            <person name="Anderson E."/>
            <person name="Jang J."/>
            <person name="Ishii S."/>
        </authorList>
    </citation>
    <scope>NUCLEOTIDE SEQUENCE [LARGE SCALE GENOMIC DNA]</scope>
    <source>
        <strain evidence="2 3">BE2.4</strain>
    </source>
</reference>